<dbReference type="PANTHER" id="PTHR42939">
    <property type="entry name" value="ABC TRANSPORTER ATP-BINDING PROTEIN ALBC-RELATED"/>
    <property type="match status" value="1"/>
</dbReference>
<dbReference type="SMART" id="SM00382">
    <property type="entry name" value="AAA"/>
    <property type="match status" value="1"/>
</dbReference>
<feature type="domain" description="ABC transporter" evidence="4">
    <location>
        <begin position="5"/>
        <end position="230"/>
    </location>
</feature>
<dbReference type="InterPro" id="IPR003593">
    <property type="entry name" value="AAA+_ATPase"/>
</dbReference>
<dbReference type="PANTHER" id="PTHR42939:SF1">
    <property type="entry name" value="ABC TRANSPORTER ATP-BINDING PROTEIN ALBC-RELATED"/>
    <property type="match status" value="1"/>
</dbReference>
<sequence length="285" mass="31739">MSIVVEGKSVSKHFGKFAALDGVNFQIEKGRIVGLIGSNGAGKTTLLRAMLGLTDCAGDLKVLGLDPHEQRDLLMEKVAYIADVAILPRWLRVDQAIDFVDGVHERFSRERCLEMLAKTKIPPKAKVSALSKGMIAQLHLALVLAIDAELLILDEPTLGLDIVYRKAFYDQLLGDYYERNRTIVITTHQVEEIQHLLTDVLMISNGHIVLSCPTEVMTERFTEVMVSKELVGEARALKPVLEREIMGRHVMMFENVAKEQLRRFGEIKSAGIADVFVAKMAEVTV</sequence>
<evidence type="ECO:0000256" key="3">
    <source>
        <dbReference type="ARBA" id="ARBA00022840"/>
    </source>
</evidence>
<evidence type="ECO:0000256" key="1">
    <source>
        <dbReference type="ARBA" id="ARBA00022448"/>
    </source>
</evidence>
<dbReference type="InterPro" id="IPR051782">
    <property type="entry name" value="ABC_Transporter_VariousFunc"/>
</dbReference>
<dbReference type="CDD" id="cd03230">
    <property type="entry name" value="ABC_DR_subfamily_A"/>
    <property type="match status" value="1"/>
</dbReference>
<dbReference type="InterPro" id="IPR003439">
    <property type="entry name" value="ABC_transporter-like_ATP-bd"/>
</dbReference>
<dbReference type="Pfam" id="PF00005">
    <property type="entry name" value="ABC_tran"/>
    <property type="match status" value="1"/>
</dbReference>
<proteinExistence type="predicted"/>
<accession>A0A4R6UTS9</accession>
<keyword evidence="1" id="KW-0813">Transport</keyword>
<name>A0A4R6UTS9_9GAMM</name>
<dbReference type="EMBL" id="SNYM01000002">
    <property type="protein sequence ID" value="TDQ50581.1"/>
    <property type="molecule type" value="Genomic_DNA"/>
</dbReference>
<keyword evidence="6" id="KW-1185">Reference proteome</keyword>
<dbReference type="SUPFAM" id="SSF52540">
    <property type="entry name" value="P-loop containing nucleoside triphosphate hydrolases"/>
    <property type="match status" value="1"/>
</dbReference>
<evidence type="ECO:0000313" key="5">
    <source>
        <dbReference type="EMBL" id="TDQ50581.1"/>
    </source>
</evidence>
<dbReference type="Gene3D" id="3.40.50.300">
    <property type="entry name" value="P-loop containing nucleotide triphosphate hydrolases"/>
    <property type="match status" value="1"/>
</dbReference>
<comment type="caution">
    <text evidence="5">The sequence shown here is derived from an EMBL/GenBank/DDBJ whole genome shotgun (WGS) entry which is preliminary data.</text>
</comment>
<gene>
    <name evidence="5" type="ORF">EV696_102264</name>
</gene>
<evidence type="ECO:0000256" key="2">
    <source>
        <dbReference type="ARBA" id="ARBA00022741"/>
    </source>
</evidence>
<dbReference type="GO" id="GO:0005524">
    <property type="term" value="F:ATP binding"/>
    <property type="evidence" value="ECO:0007669"/>
    <property type="project" value="UniProtKB-KW"/>
</dbReference>
<dbReference type="PROSITE" id="PS50893">
    <property type="entry name" value="ABC_TRANSPORTER_2"/>
    <property type="match status" value="1"/>
</dbReference>
<organism evidence="5 6">
    <name type="scientific">Permianibacter aggregans</name>
    <dbReference type="NCBI Taxonomy" id="1510150"/>
    <lineage>
        <taxon>Bacteria</taxon>
        <taxon>Pseudomonadati</taxon>
        <taxon>Pseudomonadota</taxon>
        <taxon>Gammaproteobacteria</taxon>
        <taxon>Pseudomonadales</taxon>
        <taxon>Pseudomonadaceae</taxon>
        <taxon>Permianibacter</taxon>
    </lineage>
</organism>
<keyword evidence="2" id="KW-0547">Nucleotide-binding</keyword>
<evidence type="ECO:0000259" key="4">
    <source>
        <dbReference type="PROSITE" id="PS50893"/>
    </source>
</evidence>
<dbReference type="AlphaFoldDB" id="A0A4R6UTS9"/>
<reference evidence="5 6" key="1">
    <citation type="submission" date="2019-03" db="EMBL/GenBank/DDBJ databases">
        <title>Genomic Encyclopedia of Type Strains, Phase IV (KMG-IV): sequencing the most valuable type-strain genomes for metagenomic binning, comparative biology and taxonomic classification.</title>
        <authorList>
            <person name="Goeker M."/>
        </authorList>
    </citation>
    <scope>NUCLEOTIDE SEQUENCE [LARGE SCALE GENOMIC DNA]</scope>
    <source>
        <strain evidence="5 6">DSM 103792</strain>
    </source>
</reference>
<keyword evidence="3 5" id="KW-0067">ATP-binding</keyword>
<dbReference type="Proteomes" id="UP000295375">
    <property type="component" value="Unassembled WGS sequence"/>
</dbReference>
<dbReference type="GO" id="GO:0016887">
    <property type="term" value="F:ATP hydrolysis activity"/>
    <property type="evidence" value="ECO:0007669"/>
    <property type="project" value="InterPro"/>
</dbReference>
<dbReference type="RefSeq" id="WP_133587865.1">
    <property type="nucleotide sequence ID" value="NZ_CP037953.1"/>
</dbReference>
<protein>
    <submittedName>
        <fullName evidence="5">ABC-2 type transport system ATP-binding protein</fullName>
    </submittedName>
</protein>
<dbReference type="InterPro" id="IPR027417">
    <property type="entry name" value="P-loop_NTPase"/>
</dbReference>
<dbReference type="OrthoDB" id="9780942at2"/>
<evidence type="ECO:0000313" key="6">
    <source>
        <dbReference type="Proteomes" id="UP000295375"/>
    </source>
</evidence>